<dbReference type="Pfam" id="PF09957">
    <property type="entry name" value="VapB_antitoxin"/>
    <property type="match status" value="1"/>
</dbReference>
<dbReference type="AlphaFoldDB" id="A0A6M1L537"/>
<dbReference type="InterPro" id="IPR019239">
    <property type="entry name" value="VapB_antitoxin"/>
</dbReference>
<keyword evidence="2" id="KW-1185">Reference proteome</keyword>
<sequence length="84" mass="9342">MTRITVDVNDEWLEAAREVLGTDTKVATINAALHAFALRRQAREIVSAFDQVEMDFTDSAEAWRYGGGRDLGRLVEDARDSEAA</sequence>
<dbReference type="Proteomes" id="UP000478148">
    <property type="component" value="Unassembled WGS sequence"/>
</dbReference>
<proteinExistence type="predicted"/>
<name>A0A6M1L537_9ACTN</name>
<dbReference type="RefSeq" id="WP_164445819.1">
    <property type="nucleotide sequence ID" value="NZ_SAIY01000001.1"/>
</dbReference>
<organism evidence="1 2">
    <name type="scientific">Verrucosispora sioxanthis</name>
    <dbReference type="NCBI Taxonomy" id="2499994"/>
    <lineage>
        <taxon>Bacteria</taxon>
        <taxon>Bacillati</taxon>
        <taxon>Actinomycetota</taxon>
        <taxon>Actinomycetes</taxon>
        <taxon>Micromonosporales</taxon>
        <taxon>Micromonosporaceae</taxon>
        <taxon>Micromonospora</taxon>
    </lineage>
</organism>
<gene>
    <name evidence="1" type="ORF">ENC19_04545</name>
</gene>
<evidence type="ECO:0000313" key="2">
    <source>
        <dbReference type="Proteomes" id="UP000478148"/>
    </source>
</evidence>
<evidence type="ECO:0000313" key="1">
    <source>
        <dbReference type="EMBL" id="NGM11994.1"/>
    </source>
</evidence>
<protein>
    <submittedName>
        <fullName evidence="1">Type II toxin-antitoxin system VapB family antitoxin</fullName>
    </submittedName>
</protein>
<dbReference type="EMBL" id="SAIY01000001">
    <property type="protein sequence ID" value="NGM11994.1"/>
    <property type="molecule type" value="Genomic_DNA"/>
</dbReference>
<reference evidence="1 2" key="1">
    <citation type="submission" date="2020-02" db="EMBL/GenBank/DDBJ databases">
        <title>Draft Genome Sequence of Verrucosispora sp. Strain CWR15, Isolated from Gulf of Mexico Sponge.</title>
        <authorList>
            <person name="Kennedy S.J."/>
            <person name="Cella E."/>
            <person name="Azarian T."/>
            <person name="Baker B.J."/>
            <person name="Shaw L.N."/>
        </authorList>
    </citation>
    <scope>NUCLEOTIDE SEQUENCE [LARGE SCALE GENOMIC DNA]</scope>
    <source>
        <strain evidence="1 2">CWR15</strain>
    </source>
</reference>
<comment type="caution">
    <text evidence="1">The sequence shown here is derived from an EMBL/GenBank/DDBJ whole genome shotgun (WGS) entry which is preliminary data.</text>
</comment>
<accession>A0A6M1L537</accession>